<dbReference type="EMBL" id="FTNV01000003">
    <property type="protein sequence ID" value="SIS22684.1"/>
    <property type="molecule type" value="Genomic_DNA"/>
</dbReference>
<accession>A0A1N7HCS7</accession>
<proteinExistence type="predicted"/>
<sequence>MFKLLKTKMTTWNAHGRTDASAETRHIVTRSEIAALFAAELASSARRA</sequence>
<reference evidence="1 2" key="1">
    <citation type="submission" date="2017-01" db="EMBL/GenBank/DDBJ databases">
        <authorList>
            <person name="Mah S.A."/>
            <person name="Swanson W.J."/>
            <person name="Moy G.W."/>
            <person name="Vacquier V.D."/>
        </authorList>
    </citation>
    <scope>NUCLEOTIDE SEQUENCE [LARGE SCALE GENOMIC DNA]</scope>
    <source>
        <strain evidence="1 2">DSM 29590</strain>
    </source>
</reference>
<evidence type="ECO:0000313" key="2">
    <source>
        <dbReference type="Proteomes" id="UP000186019"/>
    </source>
</evidence>
<evidence type="ECO:0000313" key="1">
    <source>
        <dbReference type="EMBL" id="SIS22684.1"/>
    </source>
</evidence>
<dbReference type="Proteomes" id="UP000186019">
    <property type="component" value="Unassembled WGS sequence"/>
</dbReference>
<gene>
    <name evidence="1" type="ORF">SAMN05421666_2764</name>
</gene>
<keyword evidence="2" id="KW-1185">Reference proteome</keyword>
<name>A0A1N7HCS7_9RHOB</name>
<dbReference type="STRING" id="573024.SAMN05216208_2551"/>
<dbReference type="AlphaFoldDB" id="A0A1N7HCS7"/>
<protein>
    <submittedName>
        <fullName evidence="1">Uncharacterized protein</fullName>
    </submittedName>
</protein>
<organism evidence="1 2">
    <name type="scientific">Roseovarius nanhaiticus</name>
    <dbReference type="NCBI Taxonomy" id="573024"/>
    <lineage>
        <taxon>Bacteria</taxon>
        <taxon>Pseudomonadati</taxon>
        <taxon>Pseudomonadota</taxon>
        <taxon>Alphaproteobacteria</taxon>
        <taxon>Rhodobacterales</taxon>
        <taxon>Roseobacteraceae</taxon>
        <taxon>Roseovarius</taxon>
    </lineage>
</organism>